<dbReference type="Proteomes" id="UP000660611">
    <property type="component" value="Unassembled WGS sequence"/>
</dbReference>
<sequence length="136" mass="15167">MDGRFWYPRFPRLRHLVPTEVLLAWPEFHLDQQWVSTTELFGSVEQLSASGGGFTNRGGETLFDAVTRTAVDWDGVTSTPGTCSACDLSAAVLADLGHFGSRDQLFARHGQTMCWGARTLTDPILNRWTAGHDQRR</sequence>
<comment type="caution">
    <text evidence="1">The sequence shown here is derived from an EMBL/GenBank/DDBJ whole genome shotgun (WGS) entry which is preliminary data.</text>
</comment>
<name>A0A919UGR4_9ACTN</name>
<dbReference type="EMBL" id="BONQ01000157">
    <property type="protein sequence ID" value="GIG51596.1"/>
    <property type="molecule type" value="Genomic_DNA"/>
</dbReference>
<proteinExistence type="predicted"/>
<gene>
    <name evidence="1" type="ORF">Dsi01nite_096370</name>
</gene>
<keyword evidence="2" id="KW-1185">Reference proteome</keyword>
<dbReference type="AlphaFoldDB" id="A0A919UGR4"/>
<accession>A0A919UGR4</accession>
<evidence type="ECO:0000313" key="2">
    <source>
        <dbReference type="Proteomes" id="UP000660611"/>
    </source>
</evidence>
<dbReference type="RefSeq" id="WP_203853206.1">
    <property type="nucleotide sequence ID" value="NZ_BAAAVW010000025.1"/>
</dbReference>
<reference evidence="1" key="1">
    <citation type="submission" date="2021-01" db="EMBL/GenBank/DDBJ databases">
        <title>Whole genome shotgun sequence of Dactylosporangium siamense NBRC 106093.</title>
        <authorList>
            <person name="Komaki H."/>
            <person name="Tamura T."/>
        </authorList>
    </citation>
    <scope>NUCLEOTIDE SEQUENCE</scope>
    <source>
        <strain evidence="1">NBRC 106093</strain>
    </source>
</reference>
<protein>
    <submittedName>
        <fullName evidence="1">Uncharacterized protein</fullName>
    </submittedName>
</protein>
<organism evidence="1 2">
    <name type="scientific">Dactylosporangium siamense</name>
    <dbReference type="NCBI Taxonomy" id="685454"/>
    <lineage>
        <taxon>Bacteria</taxon>
        <taxon>Bacillati</taxon>
        <taxon>Actinomycetota</taxon>
        <taxon>Actinomycetes</taxon>
        <taxon>Micromonosporales</taxon>
        <taxon>Micromonosporaceae</taxon>
        <taxon>Dactylosporangium</taxon>
    </lineage>
</organism>
<evidence type="ECO:0000313" key="1">
    <source>
        <dbReference type="EMBL" id="GIG51596.1"/>
    </source>
</evidence>